<accession>A0ABX8QUJ3</accession>
<reference evidence="2" key="1">
    <citation type="submission" date="2020-07" db="EMBL/GenBank/DDBJ databases">
        <authorList>
            <person name="Tarantini F.S."/>
            <person name="Hong K.W."/>
            <person name="Chan K.G."/>
        </authorList>
    </citation>
    <scope>NUCLEOTIDE SEQUENCE</scope>
    <source>
        <strain evidence="2">32-07</strain>
    </source>
</reference>
<evidence type="ECO:0000313" key="3">
    <source>
        <dbReference type="Proteomes" id="UP001049518"/>
    </source>
</evidence>
<proteinExistence type="predicted"/>
<sequence>MSPVRPPGATENEDLVKTRLAAVGKGGGTPETFRIEWRSEGNRNLPVIDMPVSALYYNPETHRIRAQRAHDPARDAALTADPWTPQSQAYLHDLLMAKPDNPDIQDPDFVALMEDLKNNAQNTAGLITPTGIVVDGNTRCAALREIGQPNIRVAVLPEDWGWGDVNDVELSLQLRKTFRRDYSFINEIIAHAELLAAGRSLDETAAAFRKKRKTIEQGQWALALIDEAIKRSRAALDDGTGVQLRRLDFEGHQESLREIYERYKRVRAQDPDLAQRLREASLAALLVDAAKTDIRSIWLVEDFDEKYLKPKLTTELKVAPATSEPAGVSIPGLSITMDAEDSKIKEARATTDKLLRAKARSASAAKLSPAETARNSALIAEADKAIRESLRQANRDVRQAQRKMAAPEKLDEATDALRACIDDIAKARAQNVLDNEALDDALMGLRDTLTRLGRTAARGVRGEPGPGLSWLLLATMD</sequence>
<evidence type="ECO:0000313" key="2">
    <source>
        <dbReference type="EMBL" id="QXJ22491.1"/>
    </source>
</evidence>
<keyword evidence="3" id="KW-1185">Reference proteome</keyword>
<keyword evidence="1" id="KW-0175">Coiled coil</keyword>
<dbReference type="EMBL" id="CP059572">
    <property type="protein sequence ID" value="QXJ22491.1"/>
    <property type="molecule type" value="Genomic_DNA"/>
</dbReference>
<dbReference type="RefSeq" id="WP_231335748.1">
    <property type="nucleotide sequence ID" value="NZ_CP059572.1"/>
</dbReference>
<evidence type="ECO:0000256" key="1">
    <source>
        <dbReference type="SAM" id="Coils"/>
    </source>
</evidence>
<protein>
    <recommendedName>
        <fullName evidence="4">Transcriptional regulator</fullName>
    </recommendedName>
</protein>
<evidence type="ECO:0008006" key="4">
    <source>
        <dbReference type="Google" id="ProtNLM"/>
    </source>
</evidence>
<name>A0ABX8QUJ3_9ACTN</name>
<feature type="coiled-coil region" evidence="1">
    <location>
        <begin position="383"/>
        <end position="430"/>
    </location>
</feature>
<dbReference type="Proteomes" id="UP001049518">
    <property type="component" value="Chromosome"/>
</dbReference>
<organism evidence="2 3">
    <name type="scientific">Actinomadura graeca</name>
    <dbReference type="NCBI Taxonomy" id="2750812"/>
    <lineage>
        <taxon>Bacteria</taxon>
        <taxon>Bacillati</taxon>
        <taxon>Actinomycetota</taxon>
        <taxon>Actinomycetes</taxon>
        <taxon>Streptosporangiales</taxon>
        <taxon>Thermomonosporaceae</taxon>
        <taxon>Actinomadura</taxon>
    </lineage>
</organism>
<gene>
    <name evidence="2" type="ORF">AGRA3207_003496</name>
</gene>